<feature type="compositionally biased region" description="Basic and acidic residues" evidence="1">
    <location>
        <begin position="241"/>
        <end position="251"/>
    </location>
</feature>
<dbReference type="RefSeq" id="WP_246135466.1">
    <property type="nucleotide sequence ID" value="NZ_BJZO01000040.1"/>
</dbReference>
<accession>A0A512H7W1</accession>
<evidence type="ECO:0000256" key="2">
    <source>
        <dbReference type="SAM" id="Phobius"/>
    </source>
</evidence>
<feature type="compositionally biased region" description="Pro residues" evidence="1">
    <location>
        <begin position="230"/>
        <end position="240"/>
    </location>
</feature>
<comment type="caution">
    <text evidence="3">The sequence shown here is derived from an EMBL/GenBank/DDBJ whole genome shotgun (WGS) entry which is preliminary data.</text>
</comment>
<feature type="region of interest" description="Disordered" evidence="1">
    <location>
        <begin position="218"/>
        <end position="251"/>
    </location>
</feature>
<evidence type="ECO:0000313" key="3">
    <source>
        <dbReference type="EMBL" id="GEO81546.1"/>
    </source>
</evidence>
<dbReference type="Proteomes" id="UP000321567">
    <property type="component" value="Unassembled WGS sequence"/>
</dbReference>
<keyword evidence="2" id="KW-0812">Transmembrane</keyword>
<dbReference type="InterPro" id="IPR010664">
    <property type="entry name" value="LipoPS_assembly_LptC-rel"/>
</dbReference>
<dbReference type="AlphaFoldDB" id="A0A512H7W1"/>
<dbReference type="EMBL" id="BJZO01000040">
    <property type="protein sequence ID" value="GEO81546.1"/>
    <property type="molecule type" value="Genomic_DNA"/>
</dbReference>
<evidence type="ECO:0008006" key="5">
    <source>
        <dbReference type="Google" id="ProtNLM"/>
    </source>
</evidence>
<evidence type="ECO:0000313" key="4">
    <source>
        <dbReference type="Proteomes" id="UP000321567"/>
    </source>
</evidence>
<keyword evidence="2" id="KW-1133">Transmembrane helix</keyword>
<keyword evidence="2" id="KW-0472">Membrane</keyword>
<organism evidence="3 4">
    <name type="scientific">Pararhodospirillum oryzae</name>
    <dbReference type="NCBI Taxonomy" id="478448"/>
    <lineage>
        <taxon>Bacteria</taxon>
        <taxon>Pseudomonadati</taxon>
        <taxon>Pseudomonadota</taxon>
        <taxon>Alphaproteobacteria</taxon>
        <taxon>Rhodospirillales</taxon>
        <taxon>Rhodospirillaceae</taxon>
        <taxon>Pararhodospirillum</taxon>
    </lineage>
</organism>
<dbReference type="Pfam" id="PF06835">
    <property type="entry name" value="LptC"/>
    <property type="match status" value="1"/>
</dbReference>
<proteinExistence type="predicted"/>
<feature type="transmembrane region" description="Helical" evidence="2">
    <location>
        <begin position="38"/>
        <end position="57"/>
    </location>
</feature>
<dbReference type="Gene3D" id="2.60.450.10">
    <property type="entry name" value="Lipopolysaccharide (LPS) transport protein A like domain"/>
    <property type="match status" value="1"/>
</dbReference>
<keyword evidence="4" id="KW-1185">Reference proteome</keyword>
<gene>
    <name evidence="3" type="ORF">ROR02_16770</name>
</gene>
<sequence>MSGPGPVVMVPDPESLPLRVRSAAVPARYGRFVASMKLLLPGLATITLGVLVAWPWINDHTAGLALGFATFDPRSADFSSILNPRYMGTDRDNNPYVVTADTATDLGSGDGRLRLINPKGDLLQASGRWLSLSSDVGYLTNTNQHVELESNVLFYRDDGLQFRTQSAMIELDKNRAYGNDPVQGEGPDYDIVSEGFAIEEGGERIVFSGHARLLLHESSAGGGGGLLPGAPAPAPTPVPKPKPETAGKGRP</sequence>
<name>A0A512H7W1_9PROT</name>
<evidence type="ECO:0000256" key="1">
    <source>
        <dbReference type="SAM" id="MobiDB-lite"/>
    </source>
</evidence>
<reference evidence="3 4" key="1">
    <citation type="submission" date="2019-07" db="EMBL/GenBank/DDBJ databases">
        <title>Whole genome shotgun sequence of Rhodospirillum oryzae NBRC 107573.</title>
        <authorList>
            <person name="Hosoyama A."/>
            <person name="Uohara A."/>
            <person name="Ohji S."/>
            <person name="Ichikawa N."/>
        </authorList>
    </citation>
    <scope>NUCLEOTIDE SEQUENCE [LARGE SCALE GENOMIC DNA]</scope>
    <source>
        <strain evidence="3 4">NBRC 107573</strain>
    </source>
</reference>
<protein>
    <recommendedName>
        <fullName evidence="5">LPS export ABC transporter periplasmic protein LptC</fullName>
    </recommendedName>
</protein>